<feature type="transmembrane region" description="Helical" evidence="1">
    <location>
        <begin position="43"/>
        <end position="62"/>
    </location>
</feature>
<dbReference type="InterPro" id="IPR009577">
    <property type="entry name" value="Sm_multidrug_ex"/>
</dbReference>
<keyword evidence="3" id="KW-1185">Reference proteome</keyword>
<feature type="transmembrane region" description="Helical" evidence="1">
    <location>
        <begin position="131"/>
        <end position="153"/>
    </location>
</feature>
<evidence type="ECO:0000256" key="1">
    <source>
        <dbReference type="SAM" id="Phobius"/>
    </source>
</evidence>
<name>A0A6N7XEG6_9FIRM</name>
<comment type="caution">
    <text evidence="2">The sequence shown here is derived from an EMBL/GenBank/DDBJ whole genome shotgun (WGS) entry which is preliminary data.</text>
</comment>
<gene>
    <name evidence="2" type="ORF">FYJ83_01520</name>
</gene>
<dbReference type="RefSeq" id="WP_154438410.1">
    <property type="nucleotide sequence ID" value="NZ_JAHLPJ010000001.1"/>
</dbReference>
<evidence type="ECO:0000313" key="2">
    <source>
        <dbReference type="EMBL" id="MSU00146.1"/>
    </source>
</evidence>
<proteinExistence type="predicted"/>
<dbReference type="Pfam" id="PF06695">
    <property type="entry name" value="Sm_multidrug_ex"/>
    <property type="match status" value="1"/>
</dbReference>
<keyword evidence="1" id="KW-0812">Transmembrane</keyword>
<keyword evidence="1" id="KW-1133">Transmembrane helix</keyword>
<sequence length="156" mass="17188">MLELIEELRIEIMVIFFSMLPIVEVRGAIPLGISLGLSPVHSAILGIIGNIIIVPFLLKLLYPIMSFFEKTVIFSKTIGWIKRRSMKKSRTIKKYSLIGLFIFVAVPIPTTGAWTGSVIASMLKLDFKKSLMAISLGVVSSGLIVLTISYGIVSIF</sequence>
<reference evidence="2 3" key="1">
    <citation type="submission" date="2019-09" db="EMBL/GenBank/DDBJ databases">
        <title>In-depth cultivation of the pig gut microbiome towards novel bacterial diversity and tailored functional studies.</title>
        <authorList>
            <person name="Wylensek D."/>
            <person name="Hitch T.C.A."/>
            <person name="Clavel T."/>
        </authorList>
    </citation>
    <scope>NUCLEOTIDE SEQUENCE [LARGE SCALE GENOMIC DNA]</scope>
    <source>
        <strain evidence="2 3">WCA3-693-APC-4?</strain>
    </source>
</reference>
<keyword evidence="1" id="KW-0472">Membrane</keyword>
<accession>A0A6N7XEG6</accession>
<evidence type="ECO:0000313" key="3">
    <source>
        <dbReference type="Proteomes" id="UP000469523"/>
    </source>
</evidence>
<dbReference type="Proteomes" id="UP000469523">
    <property type="component" value="Unassembled WGS sequence"/>
</dbReference>
<feature type="transmembrane region" description="Helical" evidence="1">
    <location>
        <begin position="95"/>
        <end position="119"/>
    </location>
</feature>
<organism evidence="2 3">
    <name type="scientific">Tissierella pigra</name>
    <dbReference type="NCBI Taxonomy" id="2607614"/>
    <lineage>
        <taxon>Bacteria</taxon>
        <taxon>Bacillati</taxon>
        <taxon>Bacillota</taxon>
        <taxon>Tissierellia</taxon>
        <taxon>Tissierellales</taxon>
        <taxon>Tissierellaceae</taxon>
        <taxon>Tissierella</taxon>
    </lineage>
</organism>
<dbReference type="PANTHER" id="PTHR36007:SF2">
    <property type="entry name" value="TRANSPORT PROTEIN-RELATED"/>
    <property type="match status" value="1"/>
</dbReference>
<dbReference type="EMBL" id="VUNQ01000002">
    <property type="protein sequence ID" value="MSU00146.1"/>
    <property type="molecule type" value="Genomic_DNA"/>
</dbReference>
<dbReference type="AlphaFoldDB" id="A0A6N7XEG6"/>
<feature type="transmembrane region" description="Helical" evidence="1">
    <location>
        <begin position="12"/>
        <end position="37"/>
    </location>
</feature>
<dbReference type="PANTHER" id="PTHR36007">
    <property type="entry name" value="TRANSPORT PROTEIN-RELATED"/>
    <property type="match status" value="1"/>
</dbReference>
<protein>
    <submittedName>
        <fullName evidence="2">Small multi-drug export protein</fullName>
    </submittedName>
</protein>